<sequence>LLRSPESAQRQEASWGQNLMGASRKQQPHRHPVTWAIPPPLSTCGSGVLYCGSCDNFGTGPTQIAFGSPWPVSFPLAWNIAHGFFREKCEVTCFPHDGMQWSLFSRLLDYFPLGTPTDGHMSRKQEIFRVFRSLDLVCSDSAARLEDVLALSNCTCDLASVVCKVKPKSWKGYHPVKHTDMMTPLISVANIFRDYRDDTDDIGTCAYACWQLKPEAKQIVEANKAVDAIRRATRTTTRATTSAPPTRKPTSVPPTRKRTRTTKLTTQYIDHIFLRFGRDLRFRGTPPSDEAGEAFTDGELLTDKFIRISTPPTTTYEQDV</sequence>
<protein>
    <submittedName>
        <fullName evidence="2">Uncharacterized protein</fullName>
    </submittedName>
</protein>
<dbReference type="AlphaFoldDB" id="A0A023AZB1"/>
<dbReference type="RefSeq" id="XP_011132860.1">
    <property type="nucleotide sequence ID" value="XM_011134558.1"/>
</dbReference>
<feature type="region of interest" description="Disordered" evidence="1">
    <location>
        <begin position="234"/>
        <end position="261"/>
    </location>
</feature>
<evidence type="ECO:0000256" key="1">
    <source>
        <dbReference type="SAM" id="MobiDB-lite"/>
    </source>
</evidence>
<evidence type="ECO:0000313" key="2">
    <source>
        <dbReference type="EMBL" id="EZG43987.1"/>
    </source>
</evidence>
<dbReference type="EMBL" id="AFNH02001155">
    <property type="protein sequence ID" value="EZG43987.1"/>
    <property type="molecule type" value="Genomic_DNA"/>
</dbReference>
<dbReference type="GeneID" id="22915353"/>
<organism evidence="2 3">
    <name type="scientific">Gregarina niphandrodes</name>
    <name type="common">Septate eugregarine</name>
    <dbReference type="NCBI Taxonomy" id="110365"/>
    <lineage>
        <taxon>Eukaryota</taxon>
        <taxon>Sar</taxon>
        <taxon>Alveolata</taxon>
        <taxon>Apicomplexa</taxon>
        <taxon>Conoidasida</taxon>
        <taxon>Gregarinasina</taxon>
        <taxon>Eugregarinorida</taxon>
        <taxon>Gregarinidae</taxon>
        <taxon>Gregarina</taxon>
    </lineage>
</organism>
<evidence type="ECO:0000313" key="3">
    <source>
        <dbReference type="Proteomes" id="UP000019763"/>
    </source>
</evidence>
<keyword evidence="3" id="KW-1185">Reference proteome</keyword>
<dbReference type="Proteomes" id="UP000019763">
    <property type="component" value="Unassembled WGS sequence"/>
</dbReference>
<accession>A0A023AZB1</accession>
<name>A0A023AZB1_GRENI</name>
<feature type="region of interest" description="Disordered" evidence="1">
    <location>
        <begin position="1"/>
        <end position="23"/>
    </location>
</feature>
<dbReference type="VEuPathDB" id="CryptoDB:GNI_154680"/>
<feature type="non-terminal residue" evidence="2">
    <location>
        <position position="1"/>
    </location>
</feature>
<feature type="compositionally biased region" description="Low complexity" evidence="1">
    <location>
        <begin position="234"/>
        <end position="254"/>
    </location>
</feature>
<proteinExistence type="predicted"/>
<feature type="compositionally biased region" description="Polar residues" evidence="1">
    <location>
        <begin position="1"/>
        <end position="17"/>
    </location>
</feature>
<reference evidence="2" key="1">
    <citation type="submission" date="2013-12" db="EMBL/GenBank/DDBJ databases">
        <authorList>
            <person name="Omoto C.K."/>
            <person name="Sibley D."/>
            <person name="Venepally P."/>
            <person name="Hadjithomas M."/>
            <person name="Karamycheva S."/>
            <person name="Brunk B."/>
            <person name="Roos D."/>
            <person name="Caler E."/>
            <person name="Lorenzi H."/>
        </authorList>
    </citation>
    <scope>NUCLEOTIDE SEQUENCE</scope>
</reference>
<comment type="caution">
    <text evidence="2">The sequence shown here is derived from an EMBL/GenBank/DDBJ whole genome shotgun (WGS) entry which is preliminary data.</text>
</comment>
<gene>
    <name evidence="2" type="ORF">GNI_154680</name>
</gene>